<comment type="similarity">
    <text evidence="2 13">Belongs to the class-II aminoacyl-tRNA synthetase family. Phe-tRNA synthetase alpha subunit type 1 subfamily.</text>
</comment>
<dbReference type="AlphaFoldDB" id="A0A9E6XXJ0"/>
<evidence type="ECO:0000256" key="12">
    <source>
        <dbReference type="ARBA" id="ARBA00049255"/>
    </source>
</evidence>
<comment type="subcellular location">
    <subcellularLocation>
        <location evidence="1 13">Cytoplasm</location>
    </subcellularLocation>
</comment>
<dbReference type="GO" id="GO:0006432">
    <property type="term" value="P:phenylalanyl-tRNA aminoacylation"/>
    <property type="evidence" value="ECO:0007669"/>
    <property type="project" value="UniProtKB-UniRule"/>
</dbReference>
<keyword evidence="11 13" id="KW-0030">Aminoacyl-tRNA synthetase</keyword>
<evidence type="ECO:0000256" key="8">
    <source>
        <dbReference type="ARBA" id="ARBA00022840"/>
    </source>
</evidence>
<dbReference type="HAMAP" id="MF_00281">
    <property type="entry name" value="Phe_tRNA_synth_alpha1"/>
    <property type="match status" value="1"/>
</dbReference>
<sequence length="353" mass="39068">MIDRIEHIAEQARTAVEQASTTAALEQVRVQYLGRKAELPNLLRGVAELPPEQRGAVGKAANVARRDLEAAIAARGEALQAAELETRLVGDRVDVTLPGDPPQPVGRLHVLTQTRREIEDVFVGLGFSVLEGPEVESVFYNFDALNHTPTHPARARTDTFYIEGARHADTDTEVVLRTHTSPMQIRAMQETPPPLYVIIPGRVYRRDSDATHTPQFHQVEGLAVDTDITLADLKGTLLDFSRAIFGPDREVRLRPHFFPFTEPSVEVDVSCFNCARDGSPCQVCKGTGWLEILGAGMVDPNVFGYVREHGYDPDEVQGFAFGMGIERIAALKYGIPDIRTLYTNDVRVLEQFG</sequence>
<feature type="domain" description="Aminoacyl-transfer RNA synthetases class-II family profile" evidence="14">
    <location>
        <begin position="108"/>
        <end position="351"/>
    </location>
</feature>
<evidence type="ECO:0000256" key="7">
    <source>
        <dbReference type="ARBA" id="ARBA00022741"/>
    </source>
</evidence>
<evidence type="ECO:0000256" key="1">
    <source>
        <dbReference type="ARBA" id="ARBA00004496"/>
    </source>
</evidence>
<dbReference type="PANTHER" id="PTHR11538">
    <property type="entry name" value="PHENYLALANYL-TRNA SYNTHETASE"/>
    <property type="match status" value="1"/>
</dbReference>
<protein>
    <recommendedName>
        <fullName evidence="13">Phenylalanine--tRNA ligase alpha subunit</fullName>
        <ecNumber evidence="13">6.1.1.20</ecNumber>
    </recommendedName>
    <alternativeName>
        <fullName evidence="13">Phenylalanyl-tRNA synthetase alpha subunit</fullName>
        <shortName evidence="13">PheRS</shortName>
    </alternativeName>
</protein>
<dbReference type="EC" id="6.1.1.20" evidence="13"/>
<reference evidence="15" key="1">
    <citation type="journal article" date="2022" name="Int. J. Syst. Evol. Microbiol.">
        <title>Pseudomonas aegrilactucae sp. nov. and Pseudomonas morbosilactucae sp. nov., pathogens causing bacterial rot of lettuce in Japan.</title>
        <authorList>
            <person name="Sawada H."/>
            <person name="Fujikawa T."/>
            <person name="Satou M."/>
        </authorList>
    </citation>
    <scope>NUCLEOTIDE SEQUENCE</scope>
    <source>
        <strain evidence="15">0166_1</strain>
    </source>
</reference>
<dbReference type="GO" id="GO:0004826">
    <property type="term" value="F:phenylalanine-tRNA ligase activity"/>
    <property type="evidence" value="ECO:0007669"/>
    <property type="project" value="UniProtKB-UniRule"/>
</dbReference>
<dbReference type="InterPro" id="IPR045864">
    <property type="entry name" value="aa-tRNA-synth_II/BPL/LPL"/>
</dbReference>
<keyword evidence="4 13" id="KW-0963">Cytoplasm</keyword>
<dbReference type="EMBL" id="CP087164">
    <property type="protein sequence ID" value="UGS36213.1"/>
    <property type="molecule type" value="Genomic_DNA"/>
</dbReference>
<comment type="subunit">
    <text evidence="3 13">Tetramer of two alpha and two beta subunits.</text>
</comment>
<keyword evidence="7 13" id="KW-0547">Nucleotide-binding</keyword>
<evidence type="ECO:0000313" key="15">
    <source>
        <dbReference type="EMBL" id="UGS36213.1"/>
    </source>
</evidence>
<proteinExistence type="inferred from homology"/>
<dbReference type="GO" id="GO:0005737">
    <property type="term" value="C:cytoplasm"/>
    <property type="evidence" value="ECO:0007669"/>
    <property type="project" value="UniProtKB-SubCell"/>
</dbReference>
<dbReference type="InterPro" id="IPR010978">
    <property type="entry name" value="tRNA-bd_arm"/>
</dbReference>
<feature type="binding site" evidence="13">
    <location>
        <position position="262"/>
    </location>
    <ligand>
        <name>Mg(2+)</name>
        <dbReference type="ChEBI" id="CHEBI:18420"/>
        <note>shared with beta subunit</note>
    </ligand>
</feature>
<comment type="catalytic activity">
    <reaction evidence="12 13">
        <text>tRNA(Phe) + L-phenylalanine + ATP = L-phenylalanyl-tRNA(Phe) + AMP + diphosphate + H(+)</text>
        <dbReference type="Rhea" id="RHEA:19413"/>
        <dbReference type="Rhea" id="RHEA-COMP:9668"/>
        <dbReference type="Rhea" id="RHEA-COMP:9699"/>
        <dbReference type="ChEBI" id="CHEBI:15378"/>
        <dbReference type="ChEBI" id="CHEBI:30616"/>
        <dbReference type="ChEBI" id="CHEBI:33019"/>
        <dbReference type="ChEBI" id="CHEBI:58095"/>
        <dbReference type="ChEBI" id="CHEBI:78442"/>
        <dbReference type="ChEBI" id="CHEBI:78531"/>
        <dbReference type="ChEBI" id="CHEBI:456215"/>
        <dbReference type="EC" id="6.1.1.20"/>
    </reaction>
</comment>
<dbReference type="PROSITE" id="PS50862">
    <property type="entry name" value="AA_TRNA_LIGASE_II"/>
    <property type="match status" value="1"/>
</dbReference>
<dbReference type="GO" id="GO:0005524">
    <property type="term" value="F:ATP binding"/>
    <property type="evidence" value="ECO:0007669"/>
    <property type="project" value="UniProtKB-UniRule"/>
</dbReference>
<comment type="cofactor">
    <cofactor evidence="13">
        <name>Mg(2+)</name>
        <dbReference type="ChEBI" id="CHEBI:18420"/>
    </cofactor>
    <text evidence="13">Binds 2 magnesium ions per tetramer.</text>
</comment>
<dbReference type="RefSeq" id="WP_259315886.1">
    <property type="nucleotide sequence ID" value="NZ_CP087164.1"/>
</dbReference>
<dbReference type="InterPro" id="IPR022911">
    <property type="entry name" value="Phe_tRNA_ligase_alpha1_bac"/>
</dbReference>
<dbReference type="SUPFAM" id="SSF55681">
    <property type="entry name" value="Class II aaRS and biotin synthetases"/>
    <property type="match status" value="1"/>
</dbReference>
<dbReference type="InterPro" id="IPR006195">
    <property type="entry name" value="aa-tRNA-synth_II"/>
</dbReference>
<accession>A0A9E6XXJ0</accession>
<evidence type="ECO:0000313" key="16">
    <source>
        <dbReference type="Proteomes" id="UP001162834"/>
    </source>
</evidence>
<dbReference type="InterPro" id="IPR004529">
    <property type="entry name" value="Phe-tRNA-synth_IIc_asu"/>
</dbReference>
<keyword evidence="5 13" id="KW-0436">Ligase</keyword>
<dbReference type="InterPro" id="IPR004188">
    <property type="entry name" value="Phe-tRNA_ligase_II_N"/>
</dbReference>
<dbReference type="GO" id="GO:0000287">
    <property type="term" value="F:magnesium ion binding"/>
    <property type="evidence" value="ECO:0007669"/>
    <property type="project" value="UniProtKB-UniRule"/>
</dbReference>
<evidence type="ECO:0000256" key="4">
    <source>
        <dbReference type="ARBA" id="ARBA00022490"/>
    </source>
</evidence>
<dbReference type="PANTHER" id="PTHR11538:SF41">
    <property type="entry name" value="PHENYLALANINE--TRNA LIGASE, MITOCHONDRIAL"/>
    <property type="match status" value="1"/>
</dbReference>
<organism evidence="15 16">
    <name type="scientific">Capillimicrobium parvum</name>
    <dbReference type="NCBI Taxonomy" id="2884022"/>
    <lineage>
        <taxon>Bacteria</taxon>
        <taxon>Bacillati</taxon>
        <taxon>Actinomycetota</taxon>
        <taxon>Thermoleophilia</taxon>
        <taxon>Solirubrobacterales</taxon>
        <taxon>Capillimicrobiaceae</taxon>
        <taxon>Capillimicrobium</taxon>
    </lineage>
</organism>
<dbReference type="SUPFAM" id="SSF46589">
    <property type="entry name" value="tRNA-binding arm"/>
    <property type="match status" value="1"/>
</dbReference>
<dbReference type="Gene3D" id="3.30.930.10">
    <property type="entry name" value="Bira Bifunctional Protein, Domain 2"/>
    <property type="match status" value="1"/>
</dbReference>
<evidence type="ECO:0000256" key="5">
    <source>
        <dbReference type="ARBA" id="ARBA00022598"/>
    </source>
</evidence>
<dbReference type="KEGG" id="sbae:DSM104329_02613"/>
<evidence type="ECO:0000256" key="10">
    <source>
        <dbReference type="ARBA" id="ARBA00022917"/>
    </source>
</evidence>
<gene>
    <name evidence="13 15" type="primary">pheS</name>
    <name evidence="15" type="ORF">DSM104329_02613</name>
</gene>
<dbReference type="InterPro" id="IPR002319">
    <property type="entry name" value="Phenylalanyl-tRNA_Synthase"/>
</dbReference>
<dbReference type="GO" id="GO:0000049">
    <property type="term" value="F:tRNA binding"/>
    <property type="evidence" value="ECO:0007669"/>
    <property type="project" value="InterPro"/>
</dbReference>
<keyword evidence="9 13" id="KW-0460">Magnesium</keyword>
<evidence type="ECO:0000256" key="3">
    <source>
        <dbReference type="ARBA" id="ARBA00011209"/>
    </source>
</evidence>
<dbReference type="Pfam" id="PF02912">
    <property type="entry name" value="Phe_tRNA-synt_N"/>
    <property type="match status" value="1"/>
</dbReference>
<dbReference type="FunFam" id="3.30.930.10:FF:000003">
    <property type="entry name" value="Phenylalanine--tRNA ligase alpha subunit"/>
    <property type="match status" value="1"/>
</dbReference>
<evidence type="ECO:0000256" key="13">
    <source>
        <dbReference type="HAMAP-Rule" id="MF_00281"/>
    </source>
</evidence>
<keyword evidence="16" id="KW-1185">Reference proteome</keyword>
<evidence type="ECO:0000256" key="2">
    <source>
        <dbReference type="ARBA" id="ARBA00010207"/>
    </source>
</evidence>
<evidence type="ECO:0000256" key="6">
    <source>
        <dbReference type="ARBA" id="ARBA00022723"/>
    </source>
</evidence>
<evidence type="ECO:0000256" key="11">
    <source>
        <dbReference type="ARBA" id="ARBA00023146"/>
    </source>
</evidence>
<dbReference type="Proteomes" id="UP001162834">
    <property type="component" value="Chromosome"/>
</dbReference>
<evidence type="ECO:0000259" key="14">
    <source>
        <dbReference type="PROSITE" id="PS50862"/>
    </source>
</evidence>
<dbReference type="Pfam" id="PF01409">
    <property type="entry name" value="tRNA-synt_2d"/>
    <property type="match status" value="1"/>
</dbReference>
<dbReference type="CDD" id="cd00496">
    <property type="entry name" value="PheRS_alpha_core"/>
    <property type="match status" value="1"/>
</dbReference>
<name>A0A9E6XXJ0_9ACTN</name>
<dbReference type="NCBIfam" id="TIGR00468">
    <property type="entry name" value="pheS"/>
    <property type="match status" value="1"/>
</dbReference>
<keyword evidence="6 13" id="KW-0479">Metal-binding</keyword>
<keyword evidence="10 13" id="KW-0648">Protein biosynthesis</keyword>
<evidence type="ECO:0000256" key="9">
    <source>
        <dbReference type="ARBA" id="ARBA00022842"/>
    </source>
</evidence>
<keyword evidence="8 13" id="KW-0067">ATP-binding</keyword>